<dbReference type="EMBL" id="KQ964249">
    <property type="protein sequence ID" value="KXJ91862.1"/>
    <property type="molecule type" value="Genomic_DNA"/>
</dbReference>
<dbReference type="InParanoid" id="A0A136J3X6"/>
<keyword evidence="3" id="KW-1185">Reference proteome</keyword>
<feature type="domain" description="SnoaL-like" evidence="1">
    <location>
        <begin position="16"/>
        <end position="158"/>
    </location>
</feature>
<dbReference type="InterPro" id="IPR032710">
    <property type="entry name" value="NTF2-like_dom_sf"/>
</dbReference>
<evidence type="ECO:0000313" key="3">
    <source>
        <dbReference type="Proteomes" id="UP000070501"/>
    </source>
</evidence>
<dbReference type="InterPro" id="IPR037401">
    <property type="entry name" value="SnoaL-like"/>
</dbReference>
<dbReference type="Pfam" id="PF13577">
    <property type="entry name" value="SnoaL_4"/>
    <property type="match status" value="1"/>
</dbReference>
<organism evidence="2 3">
    <name type="scientific">Microdochium bolleyi</name>
    <dbReference type="NCBI Taxonomy" id="196109"/>
    <lineage>
        <taxon>Eukaryota</taxon>
        <taxon>Fungi</taxon>
        <taxon>Dikarya</taxon>
        <taxon>Ascomycota</taxon>
        <taxon>Pezizomycotina</taxon>
        <taxon>Sordariomycetes</taxon>
        <taxon>Xylariomycetidae</taxon>
        <taxon>Xylariales</taxon>
        <taxon>Microdochiaceae</taxon>
        <taxon>Microdochium</taxon>
    </lineage>
</organism>
<evidence type="ECO:0000313" key="2">
    <source>
        <dbReference type="EMBL" id="KXJ91862.1"/>
    </source>
</evidence>
<gene>
    <name evidence="2" type="ORF">Micbo1qcDRAFT_223961</name>
</gene>
<proteinExistence type="predicted"/>
<sequence length="180" mass="19515">MATTFTSLPAALSPPLPDREAVVDALFRCCQAWDTNDKALFDTSFTSDAVLNLNGRSTTGLEEIHSVCNSIIFRVDTTHLATNVRVHFPSEHDQQKVSLTATVIAQHFAGGKGMDLTPDADDQGPQPMNRNRHLMSGALYSGDLVKGGPDGLWKFTRLSVKPNWVEGHFSVVGGVFSGDE</sequence>
<dbReference type="OrthoDB" id="2148716at2759"/>
<accession>A0A136J3X6</accession>
<dbReference type="AlphaFoldDB" id="A0A136J3X6"/>
<evidence type="ECO:0000259" key="1">
    <source>
        <dbReference type="Pfam" id="PF13577"/>
    </source>
</evidence>
<protein>
    <recommendedName>
        <fullName evidence="1">SnoaL-like domain-containing protein</fullName>
    </recommendedName>
</protein>
<dbReference type="Proteomes" id="UP000070501">
    <property type="component" value="Unassembled WGS sequence"/>
</dbReference>
<dbReference type="Gene3D" id="3.10.450.50">
    <property type="match status" value="1"/>
</dbReference>
<dbReference type="SUPFAM" id="SSF54427">
    <property type="entry name" value="NTF2-like"/>
    <property type="match status" value="1"/>
</dbReference>
<reference evidence="3" key="1">
    <citation type="submission" date="2016-02" db="EMBL/GenBank/DDBJ databases">
        <title>Draft genome sequence of Microdochium bolleyi, a fungal endophyte of beachgrass.</title>
        <authorList>
            <consortium name="DOE Joint Genome Institute"/>
            <person name="David A.S."/>
            <person name="May G."/>
            <person name="Haridas S."/>
            <person name="Lim J."/>
            <person name="Wang M."/>
            <person name="Labutti K."/>
            <person name="Lipzen A."/>
            <person name="Barry K."/>
            <person name="Grigoriev I.V."/>
        </authorList>
    </citation>
    <scope>NUCLEOTIDE SEQUENCE [LARGE SCALE GENOMIC DNA]</scope>
    <source>
        <strain evidence="3">J235TASD1</strain>
    </source>
</reference>
<name>A0A136J3X6_9PEZI</name>
<dbReference type="STRING" id="196109.A0A136J3X6"/>